<evidence type="ECO:0000313" key="3">
    <source>
        <dbReference type="Proteomes" id="UP001283361"/>
    </source>
</evidence>
<dbReference type="EMBL" id="JAWDGP010007302">
    <property type="protein sequence ID" value="KAK3726474.1"/>
    <property type="molecule type" value="Genomic_DNA"/>
</dbReference>
<dbReference type="Pfam" id="PF13843">
    <property type="entry name" value="DDE_Tnp_1_7"/>
    <property type="match status" value="1"/>
</dbReference>
<evidence type="ECO:0000313" key="2">
    <source>
        <dbReference type="EMBL" id="KAK3726474.1"/>
    </source>
</evidence>
<sequence length="226" mass="25354">MKRGDYDYRVSEDGLTVLKWMGSKCVNIPSNFHSTAGTAVLRTQKGGTKSEVPCPQAVSDYDKFMDGVDKADQLCGLYGVSRKSKKWRHQMFFELVDSTLVNSFIVFCKVTQEQQLSLLNFLRSVALSLLAMSRPPKMGRSLSASPCPSPVPAKKRRKTEFSVSDAVRLEQAGVHYVVYKKDRGRCEVCSAKGVQSRPHSKCNMCDVFLCCNEKKNCFLDFHDISV</sequence>
<dbReference type="AlphaFoldDB" id="A0AAE1CPE8"/>
<gene>
    <name evidence="2" type="ORF">RRG08_005078</name>
</gene>
<protein>
    <recommendedName>
        <fullName evidence="1">PiggyBac transposable element-derived protein domain-containing protein</fullName>
    </recommendedName>
</protein>
<feature type="domain" description="PiggyBac transposable element-derived protein" evidence="1">
    <location>
        <begin position="1"/>
        <end position="104"/>
    </location>
</feature>
<dbReference type="InterPro" id="IPR029526">
    <property type="entry name" value="PGBD"/>
</dbReference>
<proteinExistence type="predicted"/>
<dbReference type="Proteomes" id="UP001283361">
    <property type="component" value="Unassembled WGS sequence"/>
</dbReference>
<evidence type="ECO:0000259" key="1">
    <source>
        <dbReference type="Pfam" id="PF13843"/>
    </source>
</evidence>
<organism evidence="2 3">
    <name type="scientific">Elysia crispata</name>
    <name type="common">lettuce slug</name>
    <dbReference type="NCBI Taxonomy" id="231223"/>
    <lineage>
        <taxon>Eukaryota</taxon>
        <taxon>Metazoa</taxon>
        <taxon>Spiralia</taxon>
        <taxon>Lophotrochozoa</taxon>
        <taxon>Mollusca</taxon>
        <taxon>Gastropoda</taxon>
        <taxon>Heterobranchia</taxon>
        <taxon>Euthyneura</taxon>
        <taxon>Panpulmonata</taxon>
        <taxon>Sacoglossa</taxon>
        <taxon>Placobranchoidea</taxon>
        <taxon>Plakobranchidae</taxon>
        <taxon>Elysia</taxon>
    </lineage>
</organism>
<accession>A0AAE1CPE8</accession>
<reference evidence="2" key="1">
    <citation type="journal article" date="2023" name="G3 (Bethesda)">
        <title>A reference genome for the long-term kleptoplast-retaining sea slug Elysia crispata morphotype clarki.</title>
        <authorList>
            <person name="Eastman K.E."/>
            <person name="Pendleton A.L."/>
            <person name="Shaikh M.A."/>
            <person name="Suttiyut T."/>
            <person name="Ogas R."/>
            <person name="Tomko P."/>
            <person name="Gavelis G."/>
            <person name="Widhalm J.R."/>
            <person name="Wisecaver J.H."/>
        </authorList>
    </citation>
    <scope>NUCLEOTIDE SEQUENCE</scope>
    <source>
        <strain evidence="2">ECLA1</strain>
    </source>
</reference>
<comment type="caution">
    <text evidence="2">The sequence shown here is derived from an EMBL/GenBank/DDBJ whole genome shotgun (WGS) entry which is preliminary data.</text>
</comment>
<keyword evidence="3" id="KW-1185">Reference proteome</keyword>
<dbReference type="PANTHER" id="PTHR47272:SF2">
    <property type="entry name" value="PIGGYBAC TRANSPOSABLE ELEMENT-DERIVED PROTEIN 3-LIKE"/>
    <property type="match status" value="1"/>
</dbReference>
<dbReference type="PANTHER" id="PTHR47272">
    <property type="entry name" value="DDE_TNP_1_7 DOMAIN-CONTAINING PROTEIN"/>
    <property type="match status" value="1"/>
</dbReference>
<name>A0AAE1CPE8_9GAST</name>